<gene>
    <name evidence="8 11" type="primary">ade</name>
    <name evidence="11" type="ORF">GJU41_05690</name>
</gene>
<dbReference type="InterPro" id="IPR006680">
    <property type="entry name" value="Amidohydro-rel"/>
</dbReference>
<name>A0A6I2M5J6_9BACI</name>
<dbReference type="NCBIfam" id="TIGR01178">
    <property type="entry name" value="ade"/>
    <property type="match status" value="1"/>
</dbReference>
<dbReference type="Proteomes" id="UP000441585">
    <property type="component" value="Unassembled WGS sequence"/>
</dbReference>
<dbReference type="InterPro" id="IPR026912">
    <property type="entry name" value="Adenine_deam_C"/>
</dbReference>
<evidence type="ECO:0000313" key="11">
    <source>
        <dbReference type="EMBL" id="MRX53455.1"/>
    </source>
</evidence>
<dbReference type="SUPFAM" id="SSF51556">
    <property type="entry name" value="Metallo-dependent hydrolases"/>
    <property type="match status" value="1"/>
</dbReference>
<dbReference type="Pfam" id="PF13382">
    <property type="entry name" value="Adenine_deam_C"/>
    <property type="match status" value="1"/>
</dbReference>
<evidence type="ECO:0000256" key="5">
    <source>
        <dbReference type="ARBA" id="ARBA00023211"/>
    </source>
</evidence>
<comment type="caution">
    <text evidence="11">The sequence shown here is derived from an EMBL/GenBank/DDBJ whole genome shotgun (WGS) entry which is preliminary data.</text>
</comment>
<dbReference type="InterPro" id="IPR011059">
    <property type="entry name" value="Metal-dep_hydrolase_composite"/>
</dbReference>
<evidence type="ECO:0000256" key="1">
    <source>
        <dbReference type="ARBA" id="ARBA00001936"/>
    </source>
</evidence>
<dbReference type="RefSeq" id="WP_154318137.1">
    <property type="nucleotide sequence ID" value="NZ_CAJFZX010000003.1"/>
</dbReference>
<dbReference type="Gene3D" id="2.30.40.10">
    <property type="entry name" value="Urease, subunit C, domain 1"/>
    <property type="match status" value="1"/>
</dbReference>
<evidence type="ECO:0000256" key="8">
    <source>
        <dbReference type="HAMAP-Rule" id="MF_01518"/>
    </source>
</evidence>
<comment type="catalytic activity">
    <reaction evidence="6 8">
        <text>adenine + H2O + H(+) = hypoxanthine + NH4(+)</text>
        <dbReference type="Rhea" id="RHEA:23688"/>
        <dbReference type="ChEBI" id="CHEBI:15377"/>
        <dbReference type="ChEBI" id="CHEBI:15378"/>
        <dbReference type="ChEBI" id="CHEBI:16708"/>
        <dbReference type="ChEBI" id="CHEBI:17368"/>
        <dbReference type="ChEBI" id="CHEBI:28938"/>
        <dbReference type="EC" id="3.5.4.2"/>
    </reaction>
</comment>
<dbReference type="GO" id="GO:0000034">
    <property type="term" value="F:adenine deaminase activity"/>
    <property type="evidence" value="ECO:0007669"/>
    <property type="project" value="UniProtKB-UniRule"/>
</dbReference>
<dbReference type="SUPFAM" id="SSF51338">
    <property type="entry name" value="Composite domain of metallo-dependent hydrolases"/>
    <property type="match status" value="1"/>
</dbReference>
<accession>A0A6I2M5J6</accession>
<keyword evidence="12" id="KW-1185">Reference proteome</keyword>
<evidence type="ECO:0000256" key="7">
    <source>
        <dbReference type="ARBA" id="ARBA00069718"/>
    </source>
</evidence>
<dbReference type="EMBL" id="WKKF01000001">
    <property type="protein sequence ID" value="MRX53455.1"/>
    <property type="molecule type" value="Genomic_DNA"/>
</dbReference>
<sequence length="575" mass="62494">MKKEEIRQSIEGSTKRKKADTVFKNAQIVDVFNLDILKGDVAVTNGRIIGIGDYEGMEEIDVSGKYLCPGLIDGHVHIESSMVPPHEFAKVVLPHGVTTVIADPHEIANVSGVNGIQYMLDSSDGILLDVFVMLPSSVPATSFEHAGARLEADDLEPLFKHDRVIGLAEVMDYVAVQTASDSMLNKLEMTSRHSRVIDGHMAGLPADMINVYRAAGIMTDHEVTNAEEAKERVQRGMYVLIRQGSVAKDLPNVIGAVNVRNSRRFLFCTDDKHLDDLAAEGSIDYNIRLAVQHGVDPAAAIQMATLNAAECYGLKDKGAVAPGYEADLLIVNSLNDFKIEQVYKAGKLAAYDGKVKADEHQSMKTPAELLNTVHLHELQPSDLELPITKDQPVPIIEIIPNQLVTRKIYEKTSVSDSIFHPSTELDHLKLIMAERHKNTGLIGKGIVKGFQLKRGAIATSIAHDSHNLIAAGTNDADLLLALQVLKSSAGGLAVVQDGNILAQLPLSISGLMSDQPYDEVLLGLHSIHEALKKAGLPETFNPFLTLSFLGLPVIPELKITCQGIFDVAAFAHLEY</sequence>
<reference evidence="11 12" key="1">
    <citation type="submission" date="2019-11" db="EMBL/GenBank/DDBJ databases">
        <title>Bacillus idriensis genome.</title>
        <authorList>
            <person name="Konopka E.N."/>
            <person name="Newman J.D."/>
        </authorList>
    </citation>
    <scope>NUCLEOTIDE SEQUENCE [LARGE SCALE GENOMIC DNA]</scope>
    <source>
        <strain evidence="11 12">DSM 19097</strain>
    </source>
</reference>
<evidence type="ECO:0000256" key="4">
    <source>
        <dbReference type="ARBA" id="ARBA00022801"/>
    </source>
</evidence>
<keyword evidence="5 8" id="KW-0464">Manganese</keyword>
<dbReference type="InterPro" id="IPR032466">
    <property type="entry name" value="Metal_Hydrolase"/>
</dbReference>
<evidence type="ECO:0000256" key="3">
    <source>
        <dbReference type="ARBA" id="ARBA00012782"/>
    </source>
</evidence>
<comment type="similarity">
    <text evidence="2 8">Belongs to the metallo-dependent hydrolases superfamily. Adenine deaminase family.</text>
</comment>
<feature type="domain" description="Adenine deaminase C-terminal" evidence="10">
    <location>
        <begin position="402"/>
        <end position="570"/>
    </location>
</feature>
<dbReference type="HAMAP" id="MF_01518">
    <property type="entry name" value="Adenine_deamin"/>
    <property type="match status" value="1"/>
</dbReference>
<protein>
    <recommendedName>
        <fullName evidence="7 8">Adenine deaminase</fullName>
        <shortName evidence="8">Adenase</shortName>
        <shortName evidence="8">Adenine aminase</shortName>
        <ecNumber evidence="3 8">3.5.4.2</ecNumber>
    </recommendedName>
</protein>
<dbReference type="EC" id="3.5.4.2" evidence="3 8"/>
<dbReference type="Gene3D" id="3.20.20.140">
    <property type="entry name" value="Metal-dependent hydrolases"/>
    <property type="match status" value="1"/>
</dbReference>
<keyword evidence="4 8" id="KW-0378">Hydrolase</keyword>
<proteinExistence type="inferred from homology"/>
<dbReference type="Pfam" id="PF01979">
    <property type="entry name" value="Amidohydro_1"/>
    <property type="match status" value="1"/>
</dbReference>
<dbReference type="CDD" id="cd01295">
    <property type="entry name" value="AdeC"/>
    <property type="match status" value="1"/>
</dbReference>
<dbReference type="GO" id="GO:0006146">
    <property type="term" value="P:adenine catabolic process"/>
    <property type="evidence" value="ECO:0007669"/>
    <property type="project" value="InterPro"/>
</dbReference>
<dbReference type="InterPro" id="IPR006679">
    <property type="entry name" value="Adenine_deam"/>
</dbReference>
<evidence type="ECO:0000259" key="9">
    <source>
        <dbReference type="Pfam" id="PF01979"/>
    </source>
</evidence>
<evidence type="ECO:0000256" key="6">
    <source>
        <dbReference type="ARBA" id="ARBA00047720"/>
    </source>
</evidence>
<organism evidence="11 12">
    <name type="scientific">Metabacillus idriensis</name>
    <dbReference type="NCBI Taxonomy" id="324768"/>
    <lineage>
        <taxon>Bacteria</taxon>
        <taxon>Bacillati</taxon>
        <taxon>Bacillota</taxon>
        <taxon>Bacilli</taxon>
        <taxon>Bacillales</taxon>
        <taxon>Bacillaceae</taxon>
        <taxon>Metabacillus</taxon>
    </lineage>
</organism>
<evidence type="ECO:0000256" key="2">
    <source>
        <dbReference type="ARBA" id="ARBA00006773"/>
    </source>
</evidence>
<evidence type="ECO:0000313" key="12">
    <source>
        <dbReference type="Proteomes" id="UP000441585"/>
    </source>
</evidence>
<comment type="cofactor">
    <cofactor evidence="1 8">
        <name>Mn(2+)</name>
        <dbReference type="ChEBI" id="CHEBI:29035"/>
    </cofactor>
</comment>
<dbReference type="FunFam" id="3.20.20.140:FF:000016">
    <property type="entry name" value="Adenine deaminase"/>
    <property type="match status" value="1"/>
</dbReference>
<dbReference type="PANTHER" id="PTHR11113:SF2">
    <property type="entry name" value="ADENINE DEAMINASE"/>
    <property type="match status" value="1"/>
</dbReference>
<feature type="domain" description="Amidohydrolase-related" evidence="9">
    <location>
        <begin position="66"/>
        <end position="348"/>
    </location>
</feature>
<dbReference type="AlphaFoldDB" id="A0A6I2M5J6"/>
<evidence type="ECO:0000259" key="10">
    <source>
        <dbReference type="Pfam" id="PF13382"/>
    </source>
</evidence>
<dbReference type="PANTHER" id="PTHR11113">
    <property type="entry name" value="N-ACETYLGLUCOSAMINE-6-PHOSPHATE DEACETYLASE"/>
    <property type="match status" value="1"/>
</dbReference>